<feature type="compositionally biased region" description="Polar residues" evidence="1">
    <location>
        <begin position="210"/>
        <end position="220"/>
    </location>
</feature>
<evidence type="ECO:0000313" key="3">
    <source>
        <dbReference type="Proteomes" id="UP000198703"/>
    </source>
</evidence>
<dbReference type="STRING" id="89524.SAMN05444370_10416"/>
<accession>A0A1H4A1Y8</accession>
<dbReference type="OrthoDB" id="9789843at2"/>
<protein>
    <recommendedName>
        <fullName evidence="4">DUF1013 domain-containing protein</fullName>
    </recommendedName>
</protein>
<feature type="compositionally biased region" description="Acidic residues" evidence="1">
    <location>
        <begin position="251"/>
        <end position="262"/>
    </location>
</feature>
<feature type="region of interest" description="Disordered" evidence="1">
    <location>
        <begin position="196"/>
        <end position="262"/>
    </location>
</feature>
<dbReference type="Pfam" id="PF06242">
    <property type="entry name" value="TrcR"/>
    <property type="match status" value="1"/>
</dbReference>
<dbReference type="AlphaFoldDB" id="A0A1H4A1Y8"/>
<evidence type="ECO:0000313" key="2">
    <source>
        <dbReference type="EMBL" id="SEA29532.1"/>
    </source>
</evidence>
<sequence>MADLPLMPKATAVWLVENTTLTFDQIASFCGMHILEIEGIADGDVAQGIKGIDPVLTSQLTREELKRCEADPRARLRLIRKVTQLAPEPKRKGPRYTPLSKRQDRPSAIAWLVRYHPELTDGAISKLLGTTKNTIQSVRDRSHWNIANIRPVDPVALGLCKQTELDAAVKMAAARKAKAEGDAPMTDEEKMRLMSTDQSLGASREPRLPSSMSGLENFTLSDPRDRDGETSRENALDPDALFNLPAGGGHDDEDEDDDDPRR</sequence>
<dbReference type="EMBL" id="FNQM01000004">
    <property type="protein sequence ID" value="SEA29532.1"/>
    <property type="molecule type" value="Genomic_DNA"/>
</dbReference>
<dbReference type="InterPro" id="IPR010421">
    <property type="entry name" value="TrcR"/>
</dbReference>
<dbReference type="RefSeq" id="WP_093251732.1">
    <property type="nucleotide sequence ID" value="NZ_FNQM01000004.1"/>
</dbReference>
<proteinExistence type="predicted"/>
<organism evidence="2 3">
    <name type="scientific">Rubrimonas cliftonensis</name>
    <dbReference type="NCBI Taxonomy" id="89524"/>
    <lineage>
        <taxon>Bacteria</taxon>
        <taxon>Pseudomonadati</taxon>
        <taxon>Pseudomonadota</taxon>
        <taxon>Alphaproteobacteria</taxon>
        <taxon>Rhodobacterales</taxon>
        <taxon>Paracoccaceae</taxon>
        <taxon>Rubrimonas</taxon>
    </lineage>
</organism>
<feature type="compositionally biased region" description="Basic and acidic residues" evidence="1">
    <location>
        <begin position="222"/>
        <end position="235"/>
    </location>
</feature>
<keyword evidence="3" id="KW-1185">Reference proteome</keyword>
<name>A0A1H4A1Y8_9RHOB</name>
<reference evidence="2 3" key="1">
    <citation type="submission" date="2016-10" db="EMBL/GenBank/DDBJ databases">
        <authorList>
            <person name="de Groot N.N."/>
        </authorList>
    </citation>
    <scope>NUCLEOTIDE SEQUENCE [LARGE SCALE GENOMIC DNA]</scope>
    <source>
        <strain evidence="2 3">DSM 15345</strain>
    </source>
</reference>
<evidence type="ECO:0000256" key="1">
    <source>
        <dbReference type="SAM" id="MobiDB-lite"/>
    </source>
</evidence>
<evidence type="ECO:0008006" key="4">
    <source>
        <dbReference type="Google" id="ProtNLM"/>
    </source>
</evidence>
<dbReference type="Proteomes" id="UP000198703">
    <property type="component" value="Unassembled WGS sequence"/>
</dbReference>
<gene>
    <name evidence="2" type="ORF">SAMN05444370_10416</name>
</gene>